<keyword evidence="3 7" id="KW-0812">Transmembrane</keyword>
<feature type="transmembrane region" description="Helical" evidence="7">
    <location>
        <begin position="6"/>
        <end position="29"/>
    </location>
</feature>
<dbReference type="InterPro" id="IPR018076">
    <property type="entry name" value="T2SS_GspF_dom"/>
</dbReference>
<sequence length="228" mass="22667">MNGLPIVGSLLTGLLVALLVWSATTPWWLDRGLVGRAARRSGRAARRTAGTSGGVTVVGRGARTGPPGARDADLRAGGGGEPSVDLTVVLDLLGAALGSGAGVPRALEAVGRSVGGVDGAGLARAAAALLLGAGWSQAWDRVPGRLWPVAEALRPAWVHGAPPGDALRVAGEQLVHEGRARSRTAAARLGVQLVLPLGLCLLPAFVLLGLVPVIVALGSGLGAGLMGG</sequence>
<evidence type="ECO:0000256" key="4">
    <source>
        <dbReference type="ARBA" id="ARBA00022989"/>
    </source>
</evidence>
<organism evidence="9 10">
    <name type="scientific">Sanguibacter inulinus</name>
    <dbReference type="NCBI Taxonomy" id="60922"/>
    <lineage>
        <taxon>Bacteria</taxon>
        <taxon>Bacillati</taxon>
        <taxon>Actinomycetota</taxon>
        <taxon>Actinomycetes</taxon>
        <taxon>Micrococcales</taxon>
        <taxon>Sanguibacteraceae</taxon>
        <taxon>Sanguibacter</taxon>
    </lineage>
</organism>
<feature type="transmembrane region" description="Helical" evidence="7">
    <location>
        <begin position="189"/>
        <end position="217"/>
    </location>
</feature>
<dbReference type="PANTHER" id="PTHR35007">
    <property type="entry name" value="INTEGRAL MEMBRANE PROTEIN-RELATED"/>
    <property type="match status" value="1"/>
</dbReference>
<comment type="caution">
    <text evidence="9">The sequence shown here is derived from an EMBL/GenBank/DDBJ whole genome shotgun (WGS) entry which is preliminary data.</text>
</comment>
<evidence type="ECO:0000313" key="10">
    <source>
        <dbReference type="Proteomes" id="UP000561011"/>
    </source>
</evidence>
<evidence type="ECO:0000313" key="9">
    <source>
        <dbReference type="EMBL" id="NYS92705.1"/>
    </source>
</evidence>
<dbReference type="PANTHER" id="PTHR35007:SF3">
    <property type="entry name" value="POSSIBLE CONSERVED ALANINE RICH MEMBRANE PROTEIN"/>
    <property type="match status" value="1"/>
</dbReference>
<dbReference type="RefSeq" id="WP_056127738.1">
    <property type="nucleotide sequence ID" value="NZ_JACBYE010000006.1"/>
</dbReference>
<keyword evidence="4 7" id="KW-1133">Transmembrane helix</keyword>
<keyword evidence="2" id="KW-1003">Cell membrane</keyword>
<dbReference type="Proteomes" id="UP000561011">
    <property type="component" value="Unassembled WGS sequence"/>
</dbReference>
<comment type="subcellular location">
    <subcellularLocation>
        <location evidence="1">Cell membrane</location>
        <topology evidence="1">Multi-pass membrane protein</topology>
    </subcellularLocation>
</comment>
<evidence type="ECO:0000256" key="5">
    <source>
        <dbReference type="ARBA" id="ARBA00023136"/>
    </source>
</evidence>
<reference evidence="9 10" key="1">
    <citation type="submission" date="2020-07" db="EMBL/GenBank/DDBJ databases">
        <title>MOT database genomes.</title>
        <authorList>
            <person name="Joseph S."/>
            <person name="Aduse-Opoku J."/>
            <person name="Hashim A."/>
            <person name="Wade W."/>
            <person name="Curtis M."/>
        </authorList>
    </citation>
    <scope>NUCLEOTIDE SEQUENCE [LARGE SCALE GENOMIC DNA]</scope>
    <source>
        <strain evidence="9 10">DSM 100099</strain>
    </source>
</reference>
<feature type="region of interest" description="Disordered" evidence="6">
    <location>
        <begin position="44"/>
        <end position="78"/>
    </location>
</feature>
<feature type="compositionally biased region" description="Low complexity" evidence="6">
    <location>
        <begin position="47"/>
        <end position="69"/>
    </location>
</feature>
<evidence type="ECO:0000256" key="1">
    <source>
        <dbReference type="ARBA" id="ARBA00004651"/>
    </source>
</evidence>
<evidence type="ECO:0000256" key="2">
    <source>
        <dbReference type="ARBA" id="ARBA00022475"/>
    </source>
</evidence>
<evidence type="ECO:0000256" key="6">
    <source>
        <dbReference type="SAM" id="MobiDB-lite"/>
    </source>
</evidence>
<evidence type="ECO:0000259" key="8">
    <source>
        <dbReference type="Pfam" id="PF00482"/>
    </source>
</evidence>
<dbReference type="AlphaFoldDB" id="A0A853EQ14"/>
<keyword evidence="5 7" id="KW-0472">Membrane</keyword>
<protein>
    <submittedName>
        <fullName evidence="9">Type II secretion system F family protein</fullName>
    </submittedName>
</protein>
<name>A0A853EQ14_9MICO</name>
<dbReference type="Pfam" id="PF00482">
    <property type="entry name" value="T2SSF"/>
    <property type="match status" value="1"/>
</dbReference>
<feature type="domain" description="Type II secretion system protein GspF" evidence="8">
    <location>
        <begin position="90"/>
        <end position="209"/>
    </location>
</feature>
<gene>
    <name evidence="9" type="ORF">HZZ10_04070</name>
</gene>
<accession>A0A853EQ14</accession>
<evidence type="ECO:0000256" key="7">
    <source>
        <dbReference type="SAM" id="Phobius"/>
    </source>
</evidence>
<proteinExistence type="predicted"/>
<evidence type="ECO:0000256" key="3">
    <source>
        <dbReference type="ARBA" id="ARBA00022692"/>
    </source>
</evidence>
<keyword evidence="10" id="KW-1185">Reference proteome</keyword>
<dbReference type="GO" id="GO:0005886">
    <property type="term" value="C:plasma membrane"/>
    <property type="evidence" value="ECO:0007669"/>
    <property type="project" value="UniProtKB-SubCell"/>
</dbReference>
<dbReference type="EMBL" id="JACBYE010000006">
    <property type="protein sequence ID" value="NYS92705.1"/>
    <property type="molecule type" value="Genomic_DNA"/>
</dbReference>